<keyword evidence="11 23" id="KW-0479">Metal-binding</keyword>
<name>A0AAV5ALS7_9AGAM</name>
<keyword evidence="15 23" id="KW-0106">Calcium</keyword>
<evidence type="ECO:0000256" key="3">
    <source>
        <dbReference type="ARBA" id="ARBA00004127"/>
    </source>
</evidence>
<dbReference type="GO" id="GO:0004252">
    <property type="term" value="F:serine-type endopeptidase activity"/>
    <property type="evidence" value="ECO:0007669"/>
    <property type="project" value="UniProtKB-UniRule"/>
</dbReference>
<evidence type="ECO:0000256" key="14">
    <source>
        <dbReference type="ARBA" id="ARBA00022825"/>
    </source>
</evidence>
<evidence type="ECO:0000256" key="12">
    <source>
        <dbReference type="ARBA" id="ARBA00022801"/>
    </source>
</evidence>
<evidence type="ECO:0000256" key="22">
    <source>
        <dbReference type="HAMAP-Rule" id="MF_03216"/>
    </source>
</evidence>
<feature type="transmembrane region" description="Helical" evidence="24">
    <location>
        <begin position="59"/>
        <end position="78"/>
    </location>
</feature>
<dbReference type="Gene3D" id="3.40.50.200">
    <property type="entry name" value="Peptidase S8/S53 domain"/>
    <property type="match status" value="1"/>
</dbReference>
<evidence type="ECO:0000256" key="1">
    <source>
        <dbReference type="ARBA" id="ARBA00001910"/>
    </source>
</evidence>
<sequence length="878" mass="96775">MASSLKISDFVDLNQKSFYISLASITFNPTWWNIVAQNGDMTEYKNKTITWLLRGNARLGCYFLAVAIFTLGMVRDTLFKKALEDQPTYSLLPAPFNVYVPAALIVTGQVLVLSSTWALGITGTFLGDYFGILMDHRVEGFPFNVVENPMYIGSTLCFIGGSLWLEKPAGLLISLYVYITYVIALRFEGLAVLLVYYLPRTVDIRHLKPTQRGPGLIAVRFCQENAIRLQASSAPLALSMGYFFLLLTIFPIVSQTFALIIPRERGRSIHEKRDGVPTGWVPVQLLEPGSVVRVRFALKQSNIDKLDDYLMDIAHPESKNYGQLWTQKQIMDTFAASPETITTVKDWLILHGLNKDKIKLSSDNLWLDAEMTAQDADSLLEATYQVFEHAESGTVQMACDSYSLPSHIQKHVEFVYPGTTLNARKASNNKRSLPKRSNGIISKRDTLPPGFSANSTDRCDEAIFPVCIRELYDFHYDFKESKDNRIGVFEATALSIYLQEDLDAFFEIFSPDLVGQSPEFISIDGGSFQSLSMNDPDESDDDLQYLMTLVTPQKVTLYQTGDLVQLNHPQEAFNNFLDAFDGSYCSFEGGDEPGVDDTYPDPQPGGFQGPEDCGTVKPANVISISYQSIESTLSTFHLQRQCHEFGKLSLRGVTFLMATGDSGVASPDGCIDEETGALSANGTRFHRLFVLISLSTYNFVPQVGATQINSGASVRDPEQALQITGGGFSSVFPQPTYQRPAVKRYLDNFVPEHTKGHFNENGRGYPDISANGFNYAAVTENELELLQGTSAATPVIAAMIAAINDARIAIGKGPVGFINPTLYSEGFKSAFHDITTGGNQGCDGSNSTGFSAAPGWDPATGLGTPNFSKMLELWLQLP</sequence>
<dbReference type="GO" id="GO:0005789">
    <property type="term" value="C:endoplasmic reticulum membrane"/>
    <property type="evidence" value="ECO:0007669"/>
    <property type="project" value="UniProtKB-SubCell"/>
</dbReference>
<keyword evidence="20 22" id="KW-0594">Phospholipid biosynthesis</keyword>
<comment type="catalytic activity">
    <reaction evidence="22">
        <text>a 1,2-diacyl-sn-glycero-3-phospho-N-methylethanolamine + S-adenosyl-L-methionine = a 1,2-diacyl-sn-glycero-3-phospho-N,N-dimethylethanolamine + S-adenosyl-L-homocysteine + H(+)</text>
        <dbReference type="Rhea" id="RHEA:32735"/>
        <dbReference type="ChEBI" id="CHEBI:15378"/>
        <dbReference type="ChEBI" id="CHEBI:57856"/>
        <dbReference type="ChEBI" id="CHEBI:59789"/>
        <dbReference type="ChEBI" id="CHEBI:64572"/>
        <dbReference type="ChEBI" id="CHEBI:64573"/>
        <dbReference type="EC" id="2.1.1.71"/>
    </reaction>
</comment>
<dbReference type="HAMAP" id="MF_03216">
    <property type="entry name" value="PLMT"/>
    <property type="match status" value="1"/>
</dbReference>
<dbReference type="Pfam" id="PF09286">
    <property type="entry name" value="Pro-kuma_activ"/>
    <property type="match status" value="1"/>
</dbReference>
<dbReference type="SMART" id="SM00944">
    <property type="entry name" value="Pro-kuma_activ"/>
    <property type="match status" value="1"/>
</dbReference>
<dbReference type="InterPro" id="IPR015366">
    <property type="entry name" value="S53_propep"/>
</dbReference>
<dbReference type="GO" id="GO:0031966">
    <property type="term" value="C:mitochondrial membrane"/>
    <property type="evidence" value="ECO:0007669"/>
    <property type="project" value="UniProtKB-SubCell"/>
</dbReference>
<evidence type="ECO:0000256" key="20">
    <source>
        <dbReference type="ARBA" id="ARBA00023209"/>
    </source>
</evidence>
<evidence type="ECO:0000256" key="16">
    <source>
        <dbReference type="ARBA" id="ARBA00022989"/>
    </source>
</evidence>
<feature type="intramembrane region" description="Helical" evidence="22">
    <location>
        <begin position="16"/>
        <end position="36"/>
    </location>
</feature>
<dbReference type="AlphaFoldDB" id="A0AAV5ALS7"/>
<dbReference type="PROSITE" id="PS51695">
    <property type="entry name" value="SEDOLISIN"/>
    <property type="match status" value="1"/>
</dbReference>
<gene>
    <name evidence="26" type="ORF">Clacol_008305</name>
</gene>
<evidence type="ECO:0000256" key="17">
    <source>
        <dbReference type="ARBA" id="ARBA00023098"/>
    </source>
</evidence>
<dbReference type="CDD" id="cd11377">
    <property type="entry name" value="Pro-peptidase_S53"/>
    <property type="match status" value="1"/>
</dbReference>
<feature type="topological domain" description="Cytoplasmic" evidence="22">
    <location>
        <begin position="75"/>
        <end position="101"/>
    </location>
</feature>
<evidence type="ECO:0000256" key="19">
    <source>
        <dbReference type="ARBA" id="ARBA00023145"/>
    </source>
</evidence>
<evidence type="ECO:0000256" key="21">
    <source>
        <dbReference type="ARBA" id="ARBA00023264"/>
    </source>
</evidence>
<keyword evidence="10 22" id="KW-0812">Transmembrane</keyword>
<feature type="topological domain" description="Lumenal" evidence="22">
    <location>
        <begin position="123"/>
        <end position="165"/>
    </location>
</feature>
<feature type="binding site" evidence="22">
    <location>
        <begin position="188"/>
        <end position="189"/>
    </location>
    <ligand>
        <name>S-adenosyl-L-methionine</name>
        <dbReference type="ChEBI" id="CHEBI:59789"/>
    </ligand>
</feature>
<comment type="function">
    <text evidence="22">Catalyzes the second two steps of the methylation pathway of phosphatidylcholine biosynthesis, the SAM-dependent methylation of phosphatidylmonomethylethanolamine (PMME) to phosphatidyldimethylethanolamine (PDME) and of PDME to phosphatidylcholine (PC).</text>
</comment>
<dbReference type="InterPro" id="IPR036852">
    <property type="entry name" value="Peptidase_S8/S53_dom_sf"/>
</dbReference>
<feature type="topological domain" description="Lumenal" evidence="22">
    <location>
        <begin position="41"/>
        <end position="52"/>
    </location>
</feature>
<evidence type="ECO:0000256" key="10">
    <source>
        <dbReference type="ARBA" id="ARBA00022692"/>
    </source>
</evidence>
<feature type="transmembrane region" description="Helical" evidence="24">
    <location>
        <begin position="148"/>
        <end position="165"/>
    </location>
</feature>
<dbReference type="GO" id="GO:0005576">
    <property type="term" value="C:extracellular region"/>
    <property type="evidence" value="ECO:0007669"/>
    <property type="project" value="UniProtKB-SubCell"/>
</dbReference>
<keyword evidence="12 23" id="KW-0378">Hydrolase</keyword>
<keyword evidence="21 22" id="KW-1208">Phospholipid metabolism</keyword>
<dbReference type="GO" id="GO:0006508">
    <property type="term" value="P:proteolysis"/>
    <property type="evidence" value="ECO:0007669"/>
    <property type="project" value="UniProtKB-KW"/>
</dbReference>
<evidence type="ECO:0000259" key="25">
    <source>
        <dbReference type="PROSITE" id="PS51695"/>
    </source>
</evidence>
<keyword evidence="14 23" id="KW-0720">Serine protease</keyword>
<evidence type="ECO:0000256" key="9">
    <source>
        <dbReference type="ARBA" id="ARBA00022691"/>
    </source>
</evidence>
<evidence type="ECO:0000256" key="23">
    <source>
        <dbReference type="PROSITE-ProRule" id="PRU01032"/>
    </source>
</evidence>
<dbReference type="Gene3D" id="1.20.120.1630">
    <property type="match status" value="1"/>
</dbReference>
<feature type="binding site" evidence="23">
    <location>
        <position position="834"/>
    </location>
    <ligand>
        <name>Ca(2+)</name>
        <dbReference type="ChEBI" id="CHEBI:29108"/>
    </ligand>
</feature>
<keyword evidence="19" id="KW-0865">Zymogen</keyword>
<feature type="active site" description="Charge relay system" evidence="23">
    <location>
        <position position="790"/>
    </location>
</feature>
<proteinExistence type="inferred from homology"/>
<evidence type="ECO:0000256" key="15">
    <source>
        <dbReference type="ARBA" id="ARBA00022837"/>
    </source>
</evidence>
<dbReference type="InterPro" id="IPR024960">
    <property type="entry name" value="PEMT/MFAP"/>
</dbReference>
<comment type="catalytic activity">
    <reaction evidence="1">
        <text>Release of an N-terminal tripeptide from a polypeptide.</text>
        <dbReference type="EC" id="3.4.14.10"/>
    </reaction>
</comment>
<protein>
    <recommendedName>
        <fullName evidence="22">Phosphatidyl-N-methylethanolamine N-methyltransferase</fullName>
        <ecNumber evidence="22">2.1.1.71</ecNumber>
    </recommendedName>
    <alternativeName>
        <fullName evidence="22">Phospholipid methyltransferase</fullName>
        <shortName evidence="22">PLMT</shortName>
    </alternativeName>
</protein>
<dbReference type="GO" id="GO:0032259">
    <property type="term" value="P:methylation"/>
    <property type="evidence" value="ECO:0007669"/>
    <property type="project" value="UniProtKB-KW"/>
</dbReference>
<evidence type="ECO:0000256" key="24">
    <source>
        <dbReference type="SAM" id="Phobius"/>
    </source>
</evidence>
<keyword evidence="9 22" id="KW-0949">S-adenosyl-L-methionine</keyword>
<dbReference type="EMBL" id="BPWL01000009">
    <property type="protein sequence ID" value="GJJ14048.1"/>
    <property type="molecule type" value="Genomic_DNA"/>
</dbReference>
<keyword evidence="27" id="KW-1185">Reference proteome</keyword>
<comment type="pathway">
    <text evidence="22">Phospholipid metabolism; phosphatidylcholine biosynthesis.</text>
</comment>
<evidence type="ECO:0000256" key="5">
    <source>
        <dbReference type="ARBA" id="ARBA00022516"/>
    </source>
</evidence>
<evidence type="ECO:0000256" key="13">
    <source>
        <dbReference type="ARBA" id="ARBA00022824"/>
    </source>
</evidence>
<comment type="similarity">
    <text evidence="22">Belongs to the class VI-like SAM-binding methyltransferase superfamily. PEMT/PEM2 methyltransferase family.</text>
</comment>
<keyword evidence="22" id="KW-0496">Mitochondrion</keyword>
<comment type="caution">
    <text evidence="26">The sequence shown here is derived from an EMBL/GenBank/DDBJ whole genome shotgun (WGS) entry which is preliminary data.</text>
</comment>
<evidence type="ECO:0000256" key="6">
    <source>
        <dbReference type="ARBA" id="ARBA00022603"/>
    </source>
</evidence>
<dbReference type="PROSITE" id="PS00138">
    <property type="entry name" value="SUBTILASE_SER"/>
    <property type="match status" value="1"/>
</dbReference>
<dbReference type="Pfam" id="PF04191">
    <property type="entry name" value="PEMT"/>
    <property type="match status" value="1"/>
</dbReference>
<comment type="subcellular location">
    <subcellularLocation>
        <location evidence="3">Endomembrane system</location>
        <topology evidence="3">Multi-pass membrane protein</topology>
    </subcellularLocation>
    <subcellularLocation>
        <location evidence="22">Endoplasmic reticulum membrane</location>
        <topology evidence="22">Multi-pass membrane protein</topology>
    </subcellularLocation>
    <subcellularLocation>
        <location evidence="22">Mitochondrion membrane</location>
        <topology evidence="22">Multi-pass membrane protein</topology>
    </subcellularLocation>
    <subcellularLocation>
        <location evidence="4">Secreted</location>
        <location evidence="4">Extracellular space</location>
    </subcellularLocation>
</comment>
<evidence type="ECO:0000256" key="8">
    <source>
        <dbReference type="ARBA" id="ARBA00022679"/>
    </source>
</evidence>
<dbReference type="PANTHER" id="PTHR14218:SF19">
    <property type="entry name" value="SERINE PROTEASE AORO, PUTATIVE (AFU_ORTHOLOGUE AFUA_6G10250)-RELATED"/>
    <property type="match status" value="1"/>
</dbReference>
<keyword evidence="8 22" id="KW-0808">Transferase</keyword>
<dbReference type="CDD" id="cd04056">
    <property type="entry name" value="Peptidases_S53"/>
    <property type="match status" value="1"/>
</dbReference>
<dbReference type="PANTHER" id="PTHR14218">
    <property type="entry name" value="PROTEASE S8 TRIPEPTIDYL PEPTIDASE I CLN2"/>
    <property type="match status" value="1"/>
</dbReference>
<keyword evidence="13 22" id="KW-0256">Endoplasmic reticulum</keyword>
<dbReference type="InterPro" id="IPR007318">
    <property type="entry name" value="Phopholipid_MeTrfase"/>
</dbReference>
<feature type="binding site" evidence="22">
    <location>
        <begin position="106"/>
        <end position="108"/>
    </location>
    <ligand>
        <name>S-adenosyl-L-methionine</name>
        <dbReference type="ChEBI" id="CHEBI:59789"/>
    </ligand>
</feature>
<dbReference type="SUPFAM" id="SSF52743">
    <property type="entry name" value="Subtilisin-like"/>
    <property type="match status" value="1"/>
</dbReference>
<evidence type="ECO:0000256" key="4">
    <source>
        <dbReference type="ARBA" id="ARBA00004239"/>
    </source>
</evidence>
<organism evidence="26 27">
    <name type="scientific">Clathrus columnatus</name>
    <dbReference type="NCBI Taxonomy" id="1419009"/>
    <lineage>
        <taxon>Eukaryota</taxon>
        <taxon>Fungi</taxon>
        <taxon>Dikarya</taxon>
        <taxon>Basidiomycota</taxon>
        <taxon>Agaricomycotina</taxon>
        <taxon>Agaricomycetes</taxon>
        <taxon>Phallomycetidae</taxon>
        <taxon>Phallales</taxon>
        <taxon>Clathraceae</taxon>
        <taxon>Clathrus</taxon>
    </lineage>
</organism>
<dbReference type="InterPro" id="IPR050819">
    <property type="entry name" value="Tripeptidyl-peptidase_I"/>
</dbReference>
<feature type="binding site" evidence="23">
    <location>
        <position position="855"/>
    </location>
    <ligand>
        <name>Ca(2+)</name>
        <dbReference type="ChEBI" id="CHEBI:29108"/>
    </ligand>
</feature>
<keyword evidence="16 22" id="KW-1133">Transmembrane helix</keyword>
<evidence type="ECO:0000256" key="18">
    <source>
        <dbReference type="ARBA" id="ARBA00023136"/>
    </source>
</evidence>
<feature type="topological domain" description="Lumenal" evidence="22">
    <location>
        <begin position="1"/>
        <end position="15"/>
    </location>
</feature>
<evidence type="ECO:0000313" key="27">
    <source>
        <dbReference type="Proteomes" id="UP001050691"/>
    </source>
</evidence>
<dbReference type="EC" id="2.1.1.71" evidence="22"/>
<keyword evidence="6 22" id="KW-0489">Methyltransferase</keyword>
<keyword evidence="5 22" id="KW-0444">Lipid biosynthesis</keyword>
<dbReference type="GO" id="GO:0006656">
    <property type="term" value="P:phosphatidylcholine biosynthetic process"/>
    <property type="evidence" value="ECO:0007669"/>
    <property type="project" value="UniProtKB-UniRule"/>
</dbReference>
<dbReference type="GO" id="GO:0000773">
    <property type="term" value="F:phosphatidyl-N-methylethanolamine N-methyltransferase activity"/>
    <property type="evidence" value="ECO:0007669"/>
    <property type="project" value="UniProtKB-UniRule"/>
</dbReference>
<feature type="transmembrane region" description="Helical" evidence="24">
    <location>
        <begin position="171"/>
        <end position="198"/>
    </location>
</feature>
<evidence type="ECO:0000256" key="2">
    <source>
        <dbReference type="ARBA" id="ARBA00002451"/>
    </source>
</evidence>
<dbReference type="PROSITE" id="PS51599">
    <property type="entry name" value="SAM_PEMT_PEM2"/>
    <property type="match status" value="1"/>
</dbReference>
<feature type="domain" description="Peptidase S53" evidence="25">
    <location>
        <begin position="462"/>
        <end position="877"/>
    </location>
</feature>
<comment type="catalytic activity">
    <reaction evidence="22">
        <text>a 1,2-diacyl-sn-glycero-3-phospho-N,N-dimethylethanolamine + S-adenosyl-L-methionine = a 1,2-diacyl-sn-glycero-3-phosphocholine + S-adenosyl-L-homocysteine + H(+)</text>
        <dbReference type="Rhea" id="RHEA:32739"/>
        <dbReference type="ChEBI" id="CHEBI:15378"/>
        <dbReference type="ChEBI" id="CHEBI:57643"/>
        <dbReference type="ChEBI" id="CHEBI:57856"/>
        <dbReference type="ChEBI" id="CHEBI:59789"/>
        <dbReference type="ChEBI" id="CHEBI:64572"/>
    </reaction>
</comment>
<feature type="transmembrane region" description="Helical" evidence="24">
    <location>
        <begin position="236"/>
        <end position="261"/>
    </location>
</feature>
<reference evidence="26" key="1">
    <citation type="submission" date="2021-10" db="EMBL/GenBank/DDBJ databases">
        <title>De novo Genome Assembly of Clathrus columnatus (Basidiomycota, Fungi) Using Illumina and Nanopore Sequence Data.</title>
        <authorList>
            <person name="Ogiso-Tanaka E."/>
            <person name="Itagaki H."/>
            <person name="Hosoya T."/>
            <person name="Hosaka K."/>
        </authorList>
    </citation>
    <scope>NUCLEOTIDE SEQUENCE</scope>
    <source>
        <strain evidence="26">MO-923</strain>
    </source>
</reference>
<comment type="function">
    <text evidence="2">Secreted tripeptidyl-peptidase which degrades proteins at acidic pHs and is involved in virulence.</text>
</comment>
<dbReference type="InterPro" id="IPR023828">
    <property type="entry name" value="Peptidase_S8_Ser-AS"/>
</dbReference>
<dbReference type="Pfam" id="PF00082">
    <property type="entry name" value="Peptidase_S8"/>
    <property type="match status" value="1"/>
</dbReference>
<evidence type="ECO:0000256" key="11">
    <source>
        <dbReference type="ARBA" id="ARBA00022723"/>
    </source>
</evidence>
<feature type="active site" description="Charge relay system" evidence="23">
    <location>
        <position position="542"/>
    </location>
</feature>
<dbReference type="GO" id="GO:0008240">
    <property type="term" value="F:tripeptidyl-peptidase activity"/>
    <property type="evidence" value="ECO:0007669"/>
    <property type="project" value="UniProtKB-EC"/>
</dbReference>
<feature type="active site" description="Charge relay system" evidence="23">
    <location>
        <position position="538"/>
    </location>
</feature>
<feature type="topological domain" description="Cytoplasmic" evidence="22">
    <location>
        <begin position="187"/>
        <end position="878"/>
    </location>
</feature>
<evidence type="ECO:0000313" key="26">
    <source>
        <dbReference type="EMBL" id="GJJ14048.1"/>
    </source>
</evidence>
<feature type="binding site" evidence="23">
    <location>
        <position position="857"/>
    </location>
    <ligand>
        <name>Ca(2+)</name>
        <dbReference type="ChEBI" id="CHEBI:29108"/>
    </ligand>
</feature>
<keyword evidence="17 22" id="KW-0443">Lipid metabolism</keyword>
<accession>A0AAV5ALS7</accession>
<comment type="cofactor">
    <cofactor evidence="23">
        <name>Ca(2+)</name>
        <dbReference type="ChEBI" id="CHEBI:29108"/>
    </cofactor>
    <text evidence="23">Binds 1 Ca(2+) ion per subunit.</text>
</comment>
<evidence type="ECO:0000256" key="7">
    <source>
        <dbReference type="ARBA" id="ARBA00022670"/>
    </source>
</evidence>
<feature type="binding site" evidence="23">
    <location>
        <position position="833"/>
    </location>
    <ligand>
        <name>Ca(2+)</name>
        <dbReference type="ChEBI" id="CHEBI:29108"/>
    </ligand>
</feature>
<dbReference type="InterPro" id="IPR000209">
    <property type="entry name" value="Peptidase_S8/S53_dom"/>
</dbReference>
<dbReference type="GO" id="GO:0046872">
    <property type="term" value="F:metal ion binding"/>
    <property type="evidence" value="ECO:0007669"/>
    <property type="project" value="UniProtKB-UniRule"/>
</dbReference>
<dbReference type="Proteomes" id="UP001050691">
    <property type="component" value="Unassembled WGS sequence"/>
</dbReference>
<dbReference type="InterPro" id="IPR030400">
    <property type="entry name" value="Sedolisin_dom"/>
</dbReference>
<keyword evidence="7 23" id="KW-0645">Protease</keyword>
<keyword evidence="18 22" id="KW-0472">Membrane</keyword>
<feature type="transmembrane region" description="Helical" evidence="24">
    <location>
        <begin position="98"/>
        <end position="127"/>
    </location>
</feature>
<dbReference type="SUPFAM" id="SSF54897">
    <property type="entry name" value="Protease propeptides/inhibitors"/>
    <property type="match status" value="1"/>
</dbReference>